<reference evidence="2" key="1">
    <citation type="submission" date="2024-06" db="EMBL/GenBank/DDBJ databases">
        <authorList>
            <person name="Liu X."/>
            <person name="Lenzi L."/>
            <person name="Haldenby T S."/>
            <person name="Uol C."/>
        </authorList>
    </citation>
    <scope>NUCLEOTIDE SEQUENCE</scope>
</reference>
<organism evidence="2 3">
    <name type="scientific">Calicophoron daubneyi</name>
    <name type="common">Rumen fluke</name>
    <name type="synonym">Paramphistomum daubneyi</name>
    <dbReference type="NCBI Taxonomy" id="300641"/>
    <lineage>
        <taxon>Eukaryota</taxon>
        <taxon>Metazoa</taxon>
        <taxon>Spiralia</taxon>
        <taxon>Lophotrochozoa</taxon>
        <taxon>Platyhelminthes</taxon>
        <taxon>Trematoda</taxon>
        <taxon>Digenea</taxon>
        <taxon>Plagiorchiida</taxon>
        <taxon>Pronocephalata</taxon>
        <taxon>Paramphistomoidea</taxon>
        <taxon>Paramphistomidae</taxon>
        <taxon>Calicophoron</taxon>
    </lineage>
</organism>
<proteinExistence type="inferred from homology"/>
<dbReference type="Pfam" id="PF12640">
    <property type="entry name" value="UPF0489"/>
    <property type="match status" value="1"/>
</dbReference>
<comment type="similarity">
    <text evidence="1">Belongs to the UPF0489 family.</text>
</comment>
<dbReference type="AlphaFoldDB" id="A0AAV2TVN0"/>
<protein>
    <submittedName>
        <fullName evidence="2">Uncharacterized protein</fullName>
    </submittedName>
</protein>
<comment type="caution">
    <text evidence="2">The sequence shown here is derived from an EMBL/GenBank/DDBJ whole genome shotgun (WGS) entry which is preliminary data.</text>
</comment>
<name>A0AAV2TVN0_CALDB</name>
<sequence>MSAESLEPPVTNRPFLLGNRLKTFSGDYCDSQANYHEEFGLLLPPFITDAQRRAHTVQKRCGAVEKREVQWWPLSVFRSSPGVLHTPHPPWGITVDRNILSTFGEHLTYMGGLMSVPGFVLLSLLFPTVFDGARKYAGVTVFRSPSEEKRLSSRQSASDLDAEAAVLYPGAAEIRLGESSLCYCSRRVRWLGCFGFNGTLNGIIALILKIVRCPYTTGVPDQTYSEHMWNLTNRCELSLGGKTMIKEHPEPKIRISLIPRKLKSRVALLVGLCLLFWIGVQIRRRWQLQSEPTSRWREGGAYPEYFGMQGVRYEPQPTQVYIVEEHHEVIPYWLEAVKMNGGKKATLIHIDGHSDMGYPQYDKHFPFGRMPKTDYEVSTLMAQNDEFILSAVAAQLIKTVYFIFPPWADFDTIASKAHLGMAQMDQGQRFCTCYDADDGVCTTTNLEDPLNDTYIKPEQCTNDWPYDYLELIVGRTPGILRYSKKWSLKNMSAIESELKRHPSATLADELKTPLILDIDEDFFGVHLPSRNLTDIGFTTKEVAEIGAMVHEIFCPKYPLLEKKIDEWFKRLTQRLVNECLPSYSEKNLSCVRALAMEILPTLHSNHKTWLCTSDVKHSFFDLMHYIAEHAMTRGKLNALARTGLCLDSAWSSHLYEPHMHLCVGHNTVNNSIVPEYVPSHKELVELAANFTRVLMALPYQPITVTICRSSRDGYTPRWLQMRIEAIVLGLLKRVLKISPEAIHYSTHLAGGQNGWDKRWQ</sequence>
<accession>A0AAV2TVN0</accession>
<evidence type="ECO:0000256" key="1">
    <source>
        <dbReference type="ARBA" id="ARBA00007099"/>
    </source>
</evidence>
<gene>
    <name evidence="2" type="ORF">CDAUBV1_LOCUS16711</name>
</gene>
<dbReference type="PANTHER" id="PTHR13225:SF3">
    <property type="entry name" value="UPF0489 PROTEIN C5ORF22"/>
    <property type="match status" value="1"/>
</dbReference>
<evidence type="ECO:0000313" key="2">
    <source>
        <dbReference type="EMBL" id="CAL5141472.1"/>
    </source>
</evidence>
<dbReference type="PANTHER" id="PTHR13225">
    <property type="entry name" value="MISEXPRESSION SUPPRESSOR OF RAS 6"/>
    <property type="match status" value="1"/>
</dbReference>
<dbReference type="EMBL" id="CAXLJL010000878">
    <property type="protein sequence ID" value="CAL5141472.1"/>
    <property type="molecule type" value="Genomic_DNA"/>
</dbReference>
<evidence type="ECO:0000313" key="3">
    <source>
        <dbReference type="Proteomes" id="UP001497525"/>
    </source>
</evidence>
<dbReference type="InterPro" id="IPR024131">
    <property type="entry name" value="UPF0489"/>
</dbReference>
<dbReference type="Proteomes" id="UP001497525">
    <property type="component" value="Unassembled WGS sequence"/>
</dbReference>